<evidence type="ECO:0000313" key="4">
    <source>
        <dbReference type="Proteomes" id="UP000694398"/>
    </source>
</evidence>
<dbReference type="GeneTree" id="ENSGT00390000004336"/>
<dbReference type="GO" id="GO:0000939">
    <property type="term" value="C:inner kinetochore"/>
    <property type="evidence" value="ECO:0007669"/>
    <property type="project" value="Ensembl"/>
</dbReference>
<evidence type="ECO:0000313" key="3">
    <source>
        <dbReference type="Ensembl" id="ENSCLAP00000006161.1"/>
    </source>
</evidence>
<reference evidence="3" key="2">
    <citation type="submission" date="2025-09" db="UniProtKB">
        <authorList>
            <consortium name="Ensembl"/>
        </authorList>
    </citation>
    <scope>IDENTIFICATION</scope>
</reference>
<dbReference type="GO" id="GO:1904036">
    <property type="term" value="P:negative regulation of epithelial cell apoptotic process"/>
    <property type="evidence" value="ECO:0007669"/>
    <property type="project" value="Ensembl"/>
</dbReference>
<dbReference type="GO" id="GO:0005654">
    <property type="term" value="C:nucleoplasm"/>
    <property type="evidence" value="ECO:0007669"/>
    <property type="project" value="Ensembl"/>
</dbReference>
<dbReference type="AlphaFoldDB" id="A0A8C2UXB9"/>
<accession>A0A8C2UXB9</accession>
<feature type="compositionally biased region" description="Polar residues" evidence="2">
    <location>
        <begin position="30"/>
        <end position="50"/>
    </location>
</feature>
<dbReference type="PANTHER" id="PTHR15581">
    <property type="entry name" value="CENTROMERE PROTEIN R"/>
    <property type="match status" value="1"/>
</dbReference>
<dbReference type="OMA" id="FMVVFSK"/>
<dbReference type="Pfam" id="PF06729">
    <property type="entry name" value="CENP-R"/>
    <property type="match status" value="1"/>
</dbReference>
<organism evidence="3 4">
    <name type="scientific">Chinchilla lanigera</name>
    <name type="common">Long-tailed chinchilla</name>
    <name type="synonym">Chinchilla villidera</name>
    <dbReference type="NCBI Taxonomy" id="34839"/>
    <lineage>
        <taxon>Eukaryota</taxon>
        <taxon>Metazoa</taxon>
        <taxon>Chordata</taxon>
        <taxon>Craniata</taxon>
        <taxon>Vertebrata</taxon>
        <taxon>Euteleostomi</taxon>
        <taxon>Mammalia</taxon>
        <taxon>Eutheria</taxon>
        <taxon>Euarchontoglires</taxon>
        <taxon>Glires</taxon>
        <taxon>Rodentia</taxon>
        <taxon>Hystricomorpha</taxon>
        <taxon>Chinchillidae</taxon>
        <taxon>Chinchilla</taxon>
    </lineage>
</organism>
<dbReference type="PIRSF" id="PIRSF011860">
    <property type="entry name" value="NRIF3_coact_rcpt"/>
    <property type="match status" value="1"/>
</dbReference>
<name>A0A8C2UXB9_CHILA</name>
<dbReference type="PANTHER" id="PTHR15581:SF0">
    <property type="entry name" value="CENTROMERE PROTEIN R"/>
    <property type="match status" value="1"/>
</dbReference>
<dbReference type="GO" id="GO:0050679">
    <property type="term" value="P:positive regulation of epithelial cell proliferation"/>
    <property type="evidence" value="ECO:0007669"/>
    <property type="project" value="Ensembl"/>
</dbReference>
<dbReference type="RefSeq" id="XP_005385383.1">
    <property type="nucleotide sequence ID" value="XM_005385326.2"/>
</dbReference>
<evidence type="ECO:0000256" key="1">
    <source>
        <dbReference type="SAM" id="Coils"/>
    </source>
</evidence>
<keyword evidence="1" id="KW-0175">Coiled coil</keyword>
<gene>
    <name evidence="3" type="primary">ITGB3BP</name>
</gene>
<dbReference type="Proteomes" id="UP000694398">
    <property type="component" value="Unassembled WGS sequence"/>
</dbReference>
<feature type="compositionally biased region" description="Basic and acidic residues" evidence="2">
    <location>
        <begin position="65"/>
        <end position="81"/>
    </location>
</feature>
<reference evidence="3" key="1">
    <citation type="submission" date="2025-08" db="UniProtKB">
        <authorList>
            <consortium name="Ensembl"/>
        </authorList>
    </citation>
    <scope>IDENTIFICATION</scope>
</reference>
<dbReference type="Ensembl" id="ENSCLAT00000006264.1">
    <property type="protein sequence ID" value="ENSCLAP00000006161.1"/>
    <property type="gene ID" value="ENSCLAG00000004361.1"/>
</dbReference>
<sequence length="181" mass="20445">MPVKRSLKLDDHLEENSSGPSKIRKRRSITAYSPTTGTCQMSPFSSPTSSEKPEHRNRPSNGKSKKLDHLSLAERKGSPPKDDDEFMVVFSKAEKCTEEITEIMQSLKSLQALQGNKEFENLIGTPCTSRFLKREVKKAKELLTKVTKQKLLEKKNSGLAHQELRHLDSYEFLKAILNSGT</sequence>
<feature type="region of interest" description="Disordered" evidence="2">
    <location>
        <begin position="1"/>
        <end position="83"/>
    </location>
</feature>
<dbReference type="CTD" id="23421"/>
<keyword evidence="4" id="KW-1185">Reference proteome</keyword>
<feature type="coiled-coil region" evidence="1">
    <location>
        <begin position="93"/>
        <end position="149"/>
    </location>
</feature>
<dbReference type="GO" id="GO:0006355">
    <property type="term" value="P:regulation of DNA-templated transcription"/>
    <property type="evidence" value="ECO:0007669"/>
    <property type="project" value="InterPro"/>
</dbReference>
<dbReference type="GeneID" id="102004178"/>
<dbReference type="OrthoDB" id="8839831at2759"/>
<evidence type="ECO:0000256" key="2">
    <source>
        <dbReference type="SAM" id="MobiDB-lite"/>
    </source>
</evidence>
<protein>
    <submittedName>
        <fullName evidence="3">Integrin subunit beta 3 binding protein</fullName>
    </submittedName>
</protein>
<proteinExistence type="predicted"/>
<dbReference type="InterPro" id="IPR009601">
    <property type="entry name" value="CENP-R"/>
</dbReference>
<dbReference type="GO" id="GO:0034080">
    <property type="term" value="P:CENP-A containing chromatin assembly"/>
    <property type="evidence" value="ECO:0007669"/>
    <property type="project" value="InterPro"/>
</dbReference>